<feature type="region of interest" description="Disordered" evidence="1">
    <location>
        <begin position="1"/>
        <end position="36"/>
    </location>
</feature>
<feature type="compositionally biased region" description="Acidic residues" evidence="1">
    <location>
        <begin position="79"/>
        <end position="91"/>
    </location>
</feature>
<comment type="caution">
    <text evidence="2">The sequence shown here is derived from an EMBL/GenBank/DDBJ whole genome shotgun (WGS) entry which is preliminary data.</text>
</comment>
<feature type="compositionally biased region" description="Basic and acidic residues" evidence="1">
    <location>
        <begin position="92"/>
        <end position="105"/>
    </location>
</feature>
<protein>
    <submittedName>
        <fullName evidence="2">Uncharacterized protein</fullName>
    </submittedName>
</protein>
<evidence type="ECO:0000313" key="2">
    <source>
        <dbReference type="EMBL" id="KAF4467342.1"/>
    </source>
</evidence>
<keyword evidence="3" id="KW-1185">Reference proteome</keyword>
<feature type="compositionally biased region" description="Acidic residues" evidence="1">
    <location>
        <begin position="116"/>
        <end position="135"/>
    </location>
</feature>
<feature type="compositionally biased region" description="Basic and acidic residues" evidence="1">
    <location>
        <begin position="61"/>
        <end position="78"/>
    </location>
</feature>
<dbReference type="OrthoDB" id="5098910at2759"/>
<feature type="compositionally biased region" description="Polar residues" evidence="1">
    <location>
        <begin position="106"/>
        <end position="115"/>
    </location>
</feature>
<dbReference type="AlphaFoldDB" id="A0A8H4PKA0"/>
<name>A0A8H4PKA0_9HYPO</name>
<dbReference type="Proteomes" id="UP000554235">
    <property type="component" value="Unassembled WGS sequence"/>
</dbReference>
<evidence type="ECO:0000256" key="1">
    <source>
        <dbReference type="SAM" id="MobiDB-lite"/>
    </source>
</evidence>
<proteinExistence type="predicted"/>
<gene>
    <name evidence="2" type="ORF">FALBO_5784</name>
</gene>
<feature type="region of interest" description="Disordered" evidence="1">
    <location>
        <begin position="49"/>
        <end position="135"/>
    </location>
</feature>
<evidence type="ECO:0000313" key="3">
    <source>
        <dbReference type="Proteomes" id="UP000554235"/>
    </source>
</evidence>
<sequence length="135" mass="14923">MQDSEEQQKQQQPELNEETREGVRRMTLGLTDQTTIELLTRAGMVAKMKREALLSNTPNHTSEEPPDKALVDGDGHEETTEDQEPQEEGEKESEAGNKADEKSDTESNTEPNSNSEVDDETGDEDEDEDGDGSNG</sequence>
<organism evidence="2 3">
    <name type="scientific">Fusarium albosuccineum</name>
    <dbReference type="NCBI Taxonomy" id="1237068"/>
    <lineage>
        <taxon>Eukaryota</taxon>
        <taxon>Fungi</taxon>
        <taxon>Dikarya</taxon>
        <taxon>Ascomycota</taxon>
        <taxon>Pezizomycotina</taxon>
        <taxon>Sordariomycetes</taxon>
        <taxon>Hypocreomycetidae</taxon>
        <taxon>Hypocreales</taxon>
        <taxon>Nectriaceae</taxon>
        <taxon>Fusarium</taxon>
        <taxon>Fusarium decemcellulare species complex</taxon>
    </lineage>
</organism>
<reference evidence="2 3" key="1">
    <citation type="submission" date="2020-01" db="EMBL/GenBank/DDBJ databases">
        <title>Identification and distribution of gene clusters putatively required for synthesis of sphingolipid metabolism inhibitors in phylogenetically diverse species of the filamentous fungus Fusarium.</title>
        <authorList>
            <person name="Kim H.-S."/>
            <person name="Busman M."/>
            <person name="Brown D.W."/>
            <person name="Divon H."/>
            <person name="Uhlig S."/>
            <person name="Proctor R.H."/>
        </authorList>
    </citation>
    <scope>NUCLEOTIDE SEQUENCE [LARGE SCALE GENOMIC DNA]</scope>
    <source>
        <strain evidence="2 3">NRRL 20459</strain>
    </source>
</reference>
<accession>A0A8H4PKA0</accession>
<dbReference type="EMBL" id="JAADYS010000761">
    <property type="protein sequence ID" value="KAF4467342.1"/>
    <property type="molecule type" value="Genomic_DNA"/>
</dbReference>